<dbReference type="InterPro" id="IPR051784">
    <property type="entry name" value="Nod_factor_ABC_transporter"/>
</dbReference>
<organism evidence="2 3">
    <name type="scientific">Bifidobacterium mongoliense</name>
    <dbReference type="NCBI Taxonomy" id="518643"/>
    <lineage>
        <taxon>Bacteria</taxon>
        <taxon>Bacillati</taxon>
        <taxon>Actinomycetota</taxon>
        <taxon>Actinomycetes</taxon>
        <taxon>Bifidobacteriales</taxon>
        <taxon>Bifidobacteriaceae</taxon>
        <taxon>Bifidobacterium</taxon>
    </lineage>
</organism>
<protein>
    <submittedName>
        <fullName evidence="2">Multidrug ABC transporter permease</fullName>
    </submittedName>
</protein>
<evidence type="ECO:0000256" key="1">
    <source>
        <dbReference type="SAM" id="Phobius"/>
    </source>
</evidence>
<proteinExistence type="predicted"/>
<sequence>MMRQLRMTWFQIRQYISVPYFIQMMAFSTAGVTLLQVLAYHAWGGDPRTMWMRAGIIGVWTTSTSAAGILGFERYKGTLVHLVSARINPLRALAAVVSAAATFGLAAIPLAWAIWSLATWSTGGLGVMSIGSLLRGMFGIILLWVSCLSITFVVAALFVLTPNAIAYEELLLQPVLVLSGILFTQQRPPAIVEWFEYLIPLAFPARVLLTGVHGTALVFDVVWALGVCAIWFAAAGFAGRSVLVRVRKTATLEVI</sequence>
<comment type="caution">
    <text evidence="2">The sequence shown here is derived from an EMBL/GenBank/DDBJ whole genome shotgun (WGS) entry which is preliminary data.</text>
</comment>
<dbReference type="EMBL" id="QRAJ01000021">
    <property type="protein sequence ID" value="ROT86113.1"/>
    <property type="molecule type" value="Genomic_DNA"/>
</dbReference>
<name>A0A423UBQ1_9BIFI</name>
<dbReference type="AlphaFoldDB" id="A0A423UBQ1"/>
<dbReference type="PANTHER" id="PTHR43229">
    <property type="entry name" value="NODULATION PROTEIN J"/>
    <property type="match status" value="1"/>
</dbReference>
<feature type="transmembrane region" description="Helical" evidence="1">
    <location>
        <begin position="137"/>
        <end position="158"/>
    </location>
</feature>
<feature type="transmembrane region" description="Helical" evidence="1">
    <location>
        <begin position="207"/>
        <end position="238"/>
    </location>
</feature>
<dbReference type="Proteomes" id="UP000285266">
    <property type="component" value="Unassembled WGS sequence"/>
</dbReference>
<feature type="transmembrane region" description="Helical" evidence="1">
    <location>
        <begin position="51"/>
        <end position="72"/>
    </location>
</feature>
<evidence type="ECO:0000313" key="3">
    <source>
        <dbReference type="Proteomes" id="UP000285266"/>
    </source>
</evidence>
<gene>
    <name evidence="2" type="ORF">BMONG18_1759</name>
</gene>
<feature type="transmembrane region" description="Helical" evidence="1">
    <location>
        <begin position="93"/>
        <end position="117"/>
    </location>
</feature>
<keyword evidence="1" id="KW-1133">Transmembrane helix</keyword>
<dbReference type="PANTHER" id="PTHR43229:SF2">
    <property type="entry name" value="NODULATION PROTEIN J"/>
    <property type="match status" value="1"/>
</dbReference>
<feature type="transmembrane region" description="Helical" evidence="1">
    <location>
        <begin position="20"/>
        <end position="39"/>
    </location>
</feature>
<accession>A0A423UBQ1</accession>
<reference evidence="2 3" key="1">
    <citation type="submission" date="2018-07" db="EMBL/GenBank/DDBJ databases">
        <title>The role of parmesan cheese in vectoring bovine microbiota.</title>
        <authorList>
            <person name="Lugli G.A."/>
            <person name="Milani C."/>
        </authorList>
    </citation>
    <scope>NUCLEOTIDE SEQUENCE [LARGE SCALE GENOMIC DNA]</scope>
    <source>
        <strain evidence="2 3">BMONG18</strain>
    </source>
</reference>
<keyword evidence="1" id="KW-0472">Membrane</keyword>
<evidence type="ECO:0000313" key="2">
    <source>
        <dbReference type="EMBL" id="ROT86113.1"/>
    </source>
</evidence>
<keyword evidence="1" id="KW-0812">Transmembrane</keyword>